<feature type="compositionally biased region" description="Polar residues" evidence="1">
    <location>
        <begin position="126"/>
        <end position="140"/>
    </location>
</feature>
<proteinExistence type="predicted"/>
<gene>
    <name evidence="2" type="ORF">H5410_030645</name>
</gene>
<feature type="region of interest" description="Disordered" evidence="1">
    <location>
        <begin position="104"/>
        <end position="145"/>
    </location>
</feature>
<evidence type="ECO:0000256" key="1">
    <source>
        <dbReference type="SAM" id="MobiDB-lite"/>
    </source>
</evidence>
<evidence type="ECO:0000313" key="2">
    <source>
        <dbReference type="EMBL" id="KAG5599275.1"/>
    </source>
</evidence>
<dbReference type="EMBL" id="JACXVP010000006">
    <property type="protein sequence ID" value="KAG5599275.1"/>
    <property type="molecule type" value="Genomic_DNA"/>
</dbReference>
<organism evidence="2 3">
    <name type="scientific">Solanum commersonii</name>
    <name type="common">Commerson's wild potato</name>
    <name type="synonym">Commerson's nightshade</name>
    <dbReference type="NCBI Taxonomy" id="4109"/>
    <lineage>
        <taxon>Eukaryota</taxon>
        <taxon>Viridiplantae</taxon>
        <taxon>Streptophyta</taxon>
        <taxon>Embryophyta</taxon>
        <taxon>Tracheophyta</taxon>
        <taxon>Spermatophyta</taxon>
        <taxon>Magnoliopsida</taxon>
        <taxon>eudicotyledons</taxon>
        <taxon>Gunneridae</taxon>
        <taxon>Pentapetalae</taxon>
        <taxon>asterids</taxon>
        <taxon>lamiids</taxon>
        <taxon>Solanales</taxon>
        <taxon>Solanaceae</taxon>
        <taxon>Solanoideae</taxon>
        <taxon>Solaneae</taxon>
        <taxon>Solanum</taxon>
    </lineage>
</organism>
<name>A0A9J5YEV8_SOLCO</name>
<dbReference type="Proteomes" id="UP000824120">
    <property type="component" value="Chromosome 6"/>
</dbReference>
<protein>
    <submittedName>
        <fullName evidence="2">Uncharacterized protein</fullName>
    </submittedName>
</protein>
<accession>A0A9J5YEV8</accession>
<dbReference type="OrthoDB" id="10484473at2759"/>
<dbReference type="AlphaFoldDB" id="A0A9J5YEV8"/>
<reference evidence="2 3" key="1">
    <citation type="submission" date="2020-09" db="EMBL/GenBank/DDBJ databases">
        <title>De no assembly of potato wild relative species, Solanum commersonii.</title>
        <authorList>
            <person name="Cho K."/>
        </authorList>
    </citation>
    <scope>NUCLEOTIDE SEQUENCE [LARGE SCALE GENOMIC DNA]</scope>
    <source>
        <strain evidence="2">LZ3.2</strain>
        <tissue evidence="2">Leaf</tissue>
    </source>
</reference>
<evidence type="ECO:0000313" key="3">
    <source>
        <dbReference type="Proteomes" id="UP000824120"/>
    </source>
</evidence>
<sequence>MEMDGSKLTRTPATEVKEEDEATILGVSRCRCCIHAIDEHYIVGHLADVVNIGIIDYRRCEGIVYVGLGFTGIGLSQFWSFSGLEHTCQVLGSTFQDKCSDVQRMTEQQGLSPKGRKQTRHKPHQPLTSMSNTSNRPMTRSKSKDNSQIDMVRIHLQMDQAASNPNGKIWLFWSNEVNGHILEQHDQHITITFKYTDISDKFMMSFIYAICKDFLRRPMWDRLLFYANMELPWCTIGDFNVITSIEEKMGDYLTI</sequence>
<comment type="caution">
    <text evidence="2">The sequence shown here is derived from an EMBL/GenBank/DDBJ whole genome shotgun (WGS) entry which is preliminary data.</text>
</comment>
<keyword evidence="3" id="KW-1185">Reference proteome</keyword>
<feature type="compositionally biased region" description="Basic residues" evidence="1">
    <location>
        <begin position="114"/>
        <end position="124"/>
    </location>
</feature>